<gene>
    <name evidence="4" type="ORF">ALEPTO_LOCUS12822</name>
</gene>
<protein>
    <submittedName>
        <fullName evidence="4">10151_t:CDS:1</fullName>
    </submittedName>
</protein>
<organism evidence="4 5">
    <name type="scientific">Ambispora leptoticha</name>
    <dbReference type="NCBI Taxonomy" id="144679"/>
    <lineage>
        <taxon>Eukaryota</taxon>
        <taxon>Fungi</taxon>
        <taxon>Fungi incertae sedis</taxon>
        <taxon>Mucoromycota</taxon>
        <taxon>Glomeromycotina</taxon>
        <taxon>Glomeromycetes</taxon>
        <taxon>Archaeosporales</taxon>
        <taxon>Ambisporaceae</taxon>
        <taxon>Ambispora</taxon>
    </lineage>
</organism>
<dbReference type="OrthoDB" id="2361793at2759"/>
<dbReference type="GO" id="GO:0015074">
    <property type="term" value="P:DNA integration"/>
    <property type="evidence" value="ECO:0007669"/>
    <property type="project" value="InterPro"/>
</dbReference>
<dbReference type="GO" id="GO:0003677">
    <property type="term" value="F:DNA binding"/>
    <property type="evidence" value="ECO:0007669"/>
    <property type="project" value="UniProtKB-KW"/>
</dbReference>
<comment type="caution">
    <text evidence="4">The sequence shown here is derived from an EMBL/GenBank/DDBJ whole genome shotgun (WGS) entry which is preliminary data.</text>
</comment>
<dbReference type="PANTHER" id="PTHR30349:SF41">
    <property type="entry name" value="INTEGRASE_RECOMBINASE PROTEIN MJ0367-RELATED"/>
    <property type="match status" value="1"/>
</dbReference>
<dbReference type="GO" id="GO:0006310">
    <property type="term" value="P:DNA recombination"/>
    <property type="evidence" value="ECO:0007669"/>
    <property type="project" value="UniProtKB-KW"/>
</dbReference>
<evidence type="ECO:0000256" key="2">
    <source>
        <dbReference type="ARBA" id="ARBA00023172"/>
    </source>
</evidence>
<dbReference type="SUPFAM" id="SSF56349">
    <property type="entry name" value="DNA breaking-rejoining enzymes"/>
    <property type="match status" value="1"/>
</dbReference>
<proteinExistence type="predicted"/>
<dbReference type="InterPro" id="IPR013762">
    <property type="entry name" value="Integrase-like_cat_sf"/>
</dbReference>
<reference evidence="4" key="1">
    <citation type="submission" date="2021-06" db="EMBL/GenBank/DDBJ databases">
        <authorList>
            <person name="Kallberg Y."/>
            <person name="Tangrot J."/>
            <person name="Rosling A."/>
        </authorList>
    </citation>
    <scope>NUCLEOTIDE SEQUENCE</scope>
    <source>
        <strain evidence="4">FL130A</strain>
    </source>
</reference>
<keyword evidence="1" id="KW-0238">DNA-binding</keyword>
<dbReference type="PROSITE" id="PS51898">
    <property type="entry name" value="TYR_RECOMBINASE"/>
    <property type="match status" value="1"/>
</dbReference>
<dbReference type="AlphaFoldDB" id="A0A9N9IJ72"/>
<keyword evidence="5" id="KW-1185">Reference proteome</keyword>
<dbReference type="Pfam" id="PF00589">
    <property type="entry name" value="Phage_integrase"/>
    <property type="match status" value="1"/>
</dbReference>
<name>A0A9N9IJ72_9GLOM</name>
<dbReference type="InterPro" id="IPR050090">
    <property type="entry name" value="Tyrosine_recombinase_XerCD"/>
</dbReference>
<sequence>FEKNNSDYFFLNSRGKPIKAEYIRNMINLRTKQAGIKKLITPHTFRRSFATLLNNNGTQLTTIQKLLGHSHITTTASYIHNDYETLFADYSKL</sequence>
<dbReference type="Proteomes" id="UP000789508">
    <property type="component" value="Unassembled WGS sequence"/>
</dbReference>
<dbReference type="InterPro" id="IPR011010">
    <property type="entry name" value="DNA_brk_join_enz"/>
</dbReference>
<accession>A0A9N9IJ72</accession>
<evidence type="ECO:0000259" key="3">
    <source>
        <dbReference type="PROSITE" id="PS51898"/>
    </source>
</evidence>
<dbReference type="PANTHER" id="PTHR30349">
    <property type="entry name" value="PHAGE INTEGRASE-RELATED"/>
    <property type="match status" value="1"/>
</dbReference>
<dbReference type="Gene3D" id="1.10.443.10">
    <property type="entry name" value="Intergrase catalytic core"/>
    <property type="match status" value="1"/>
</dbReference>
<feature type="domain" description="Tyr recombinase" evidence="3">
    <location>
        <begin position="1"/>
        <end position="91"/>
    </location>
</feature>
<evidence type="ECO:0000256" key="1">
    <source>
        <dbReference type="ARBA" id="ARBA00023125"/>
    </source>
</evidence>
<keyword evidence="2" id="KW-0233">DNA recombination</keyword>
<dbReference type="InterPro" id="IPR002104">
    <property type="entry name" value="Integrase_catalytic"/>
</dbReference>
<feature type="non-terminal residue" evidence="4">
    <location>
        <position position="1"/>
    </location>
</feature>
<evidence type="ECO:0000313" key="4">
    <source>
        <dbReference type="EMBL" id="CAG8737024.1"/>
    </source>
</evidence>
<dbReference type="EMBL" id="CAJVPS010033330">
    <property type="protein sequence ID" value="CAG8737024.1"/>
    <property type="molecule type" value="Genomic_DNA"/>
</dbReference>
<evidence type="ECO:0000313" key="5">
    <source>
        <dbReference type="Proteomes" id="UP000789508"/>
    </source>
</evidence>